<evidence type="ECO:0000256" key="6">
    <source>
        <dbReference type="ARBA" id="ARBA00022729"/>
    </source>
</evidence>
<comment type="cofactor">
    <cofactor evidence="1">
        <name>Zn(2+)</name>
        <dbReference type="ChEBI" id="CHEBI:29105"/>
    </cofactor>
</comment>
<keyword evidence="9" id="KW-0865">Zymogen</keyword>
<keyword evidence="11" id="KW-0325">Glycoprotein</keyword>
<reference evidence="17" key="1">
    <citation type="submission" date="2016-02" db="EMBL/GenBank/DDBJ databases">
        <title>Draft genome sequence of Microdochium bolleyi, a fungal endophyte of beachgrass.</title>
        <authorList>
            <consortium name="DOE Joint Genome Institute"/>
            <person name="David A.S."/>
            <person name="May G."/>
            <person name="Haridas S."/>
            <person name="Lim J."/>
            <person name="Wang M."/>
            <person name="Labutti K."/>
            <person name="Lipzen A."/>
            <person name="Barry K."/>
            <person name="Grigoriev I.V."/>
        </authorList>
    </citation>
    <scope>NUCLEOTIDE SEQUENCE [LARGE SCALE GENOMIC DNA]</scope>
    <source>
        <strain evidence="17">J235TASD1</strain>
    </source>
</reference>
<dbReference type="Proteomes" id="UP000070501">
    <property type="component" value="Unassembled WGS sequence"/>
</dbReference>
<dbReference type="GO" id="GO:0046872">
    <property type="term" value="F:metal ion binding"/>
    <property type="evidence" value="ECO:0007669"/>
    <property type="project" value="UniProtKB-KW"/>
</dbReference>
<comment type="similarity">
    <text evidence="13">Belongs to the peptidase M28 family. M28E subfamily.</text>
</comment>
<evidence type="ECO:0000256" key="2">
    <source>
        <dbReference type="ARBA" id="ARBA00011245"/>
    </source>
</evidence>
<evidence type="ECO:0000313" key="16">
    <source>
        <dbReference type="EMBL" id="KXJ94721.1"/>
    </source>
</evidence>
<keyword evidence="8 14" id="KW-0862">Zinc</keyword>
<evidence type="ECO:0000256" key="7">
    <source>
        <dbReference type="ARBA" id="ARBA00022801"/>
    </source>
</evidence>
<dbReference type="InParanoid" id="A0A136JC28"/>
<dbReference type="SUPFAM" id="SSF53187">
    <property type="entry name" value="Zn-dependent exopeptidases"/>
    <property type="match status" value="1"/>
</dbReference>
<sequence>MVCSSKLVALGAALLHSTSLFAAAAEEHRLVKTSDEDPGTWVTDEQKWELTAQGIHFIDITDTIELEDAYLARLNATSVEARELSRRAIPSGPSHQAEAAPLIAAAVQTNMKTWITAMVGFHNRHYKGSYATQSATWMFNTVKSVAASNSAIAVSQFTHSSYNQPSVIAKIPGTGSGVVVVSAHYDSTGGTATAKGPGADDNASGVVVILEALRVLAAAKYKGANTLEFHFYSGEEGGLLGSRDIMQSYKSKKVDVRAVMNQDMTGYSPNNVIAIYTDYVDATLTSFCQKLVPVYTSLKLATDKCGYGCSDHASATTAGFRSAYVNEDTMADSSPYIHSSRDDASTLSYPHMFEHVKYTIGFLVEGAYF</sequence>
<dbReference type="InterPro" id="IPR007484">
    <property type="entry name" value="Peptidase_M28"/>
</dbReference>
<evidence type="ECO:0000256" key="10">
    <source>
        <dbReference type="ARBA" id="ARBA00023157"/>
    </source>
</evidence>
<evidence type="ECO:0000256" key="14">
    <source>
        <dbReference type="RuleBase" id="RU361240"/>
    </source>
</evidence>
<evidence type="ECO:0000256" key="3">
    <source>
        <dbReference type="ARBA" id="ARBA00022438"/>
    </source>
</evidence>
<dbReference type="PANTHER" id="PTHR12147">
    <property type="entry name" value="METALLOPEPTIDASE M28 FAMILY MEMBER"/>
    <property type="match status" value="1"/>
</dbReference>
<protein>
    <recommendedName>
        <fullName evidence="14">Peptide hydrolase</fullName>
        <ecNumber evidence="14">3.4.-.-</ecNumber>
    </recommendedName>
</protein>
<keyword evidence="10" id="KW-1015">Disulfide bond</keyword>
<dbReference type="GO" id="GO:0004177">
    <property type="term" value="F:aminopeptidase activity"/>
    <property type="evidence" value="ECO:0007669"/>
    <property type="project" value="UniProtKB-KW"/>
</dbReference>
<dbReference type="EMBL" id="KQ964247">
    <property type="protein sequence ID" value="KXJ94721.1"/>
    <property type="molecule type" value="Genomic_DNA"/>
</dbReference>
<evidence type="ECO:0000256" key="9">
    <source>
        <dbReference type="ARBA" id="ARBA00023145"/>
    </source>
</evidence>
<evidence type="ECO:0000256" key="13">
    <source>
        <dbReference type="ARBA" id="ARBA00043962"/>
    </source>
</evidence>
<gene>
    <name evidence="16" type="ORF">Micbo1qcDRAFT_193821</name>
</gene>
<accession>A0A136JC28</accession>
<feature type="chain" id="PRO_5007230180" description="Peptide hydrolase" evidence="14">
    <location>
        <begin position="25"/>
        <end position="369"/>
    </location>
</feature>
<dbReference type="AlphaFoldDB" id="A0A136JC28"/>
<feature type="domain" description="Peptidase M28" evidence="15">
    <location>
        <begin position="167"/>
        <end position="353"/>
    </location>
</feature>
<dbReference type="GO" id="GO:0006508">
    <property type="term" value="P:proteolysis"/>
    <property type="evidence" value="ECO:0007669"/>
    <property type="project" value="UniProtKB-KW"/>
</dbReference>
<dbReference type="PANTHER" id="PTHR12147:SF56">
    <property type="entry name" value="AMINOPEPTIDASE YDR415C-RELATED"/>
    <property type="match status" value="1"/>
</dbReference>
<dbReference type="Pfam" id="PF04389">
    <property type="entry name" value="Peptidase_M28"/>
    <property type="match status" value="1"/>
</dbReference>
<comment type="function">
    <text evidence="12">Extracellular aminopeptidase that allows assimilation of proteinaceous substrates.</text>
</comment>
<keyword evidence="3" id="KW-0031">Aminopeptidase</keyword>
<dbReference type="STRING" id="196109.A0A136JC28"/>
<keyword evidence="17" id="KW-1185">Reference proteome</keyword>
<name>A0A136JC28_9PEZI</name>
<dbReference type="OrthoDB" id="2214at2759"/>
<evidence type="ECO:0000313" key="17">
    <source>
        <dbReference type="Proteomes" id="UP000070501"/>
    </source>
</evidence>
<dbReference type="EC" id="3.4.-.-" evidence="14"/>
<comment type="subunit">
    <text evidence="2">Monomer.</text>
</comment>
<dbReference type="GO" id="GO:0008235">
    <property type="term" value="F:metalloexopeptidase activity"/>
    <property type="evidence" value="ECO:0007669"/>
    <property type="project" value="InterPro"/>
</dbReference>
<evidence type="ECO:0000256" key="5">
    <source>
        <dbReference type="ARBA" id="ARBA00022723"/>
    </source>
</evidence>
<keyword evidence="5 14" id="KW-0479">Metal-binding</keyword>
<evidence type="ECO:0000256" key="1">
    <source>
        <dbReference type="ARBA" id="ARBA00001947"/>
    </source>
</evidence>
<proteinExistence type="inferred from homology"/>
<dbReference type="InterPro" id="IPR045175">
    <property type="entry name" value="M28_fam"/>
</dbReference>
<keyword evidence="7 14" id="KW-0378">Hydrolase</keyword>
<keyword evidence="4 14" id="KW-0645">Protease</keyword>
<evidence type="ECO:0000259" key="15">
    <source>
        <dbReference type="Pfam" id="PF04389"/>
    </source>
</evidence>
<dbReference type="Gene3D" id="3.40.630.10">
    <property type="entry name" value="Zn peptidases"/>
    <property type="match status" value="1"/>
</dbReference>
<organism evidence="16 17">
    <name type="scientific">Microdochium bolleyi</name>
    <dbReference type="NCBI Taxonomy" id="196109"/>
    <lineage>
        <taxon>Eukaryota</taxon>
        <taxon>Fungi</taxon>
        <taxon>Dikarya</taxon>
        <taxon>Ascomycota</taxon>
        <taxon>Pezizomycotina</taxon>
        <taxon>Sordariomycetes</taxon>
        <taxon>Xylariomycetidae</taxon>
        <taxon>Xylariales</taxon>
        <taxon>Microdochiaceae</taxon>
        <taxon>Microdochium</taxon>
    </lineage>
</organism>
<keyword evidence="6 14" id="KW-0732">Signal</keyword>
<evidence type="ECO:0000256" key="12">
    <source>
        <dbReference type="ARBA" id="ARBA00043843"/>
    </source>
</evidence>
<evidence type="ECO:0000256" key="4">
    <source>
        <dbReference type="ARBA" id="ARBA00022670"/>
    </source>
</evidence>
<evidence type="ECO:0000256" key="11">
    <source>
        <dbReference type="ARBA" id="ARBA00023180"/>
    </source>
</evidence>
<feature type="signal peptide" evidence="14">
    <location>
        <begin position="1"/>
        <end position="24"/>
    </location>
</feature>
<evidence type="ECO:0000256" key="8">
    <source>
        <dbReference type="ARBA" id="ARBA00022833"/>
    </source>
</evidence>